<dbReference type="Pfam" id="PF10625">
    <property type="entry name" value="UspB"/>
    <property type="match status" value="1"/>
</dbReference>
<evidence type="ECO:0000256" key="7">
    <source>
        <dbReference type="ARBA" id="ARBA00022989"/>
    </source>
</evidence>
<comment type="similarity">
    <text evidence="2">Belongs to the universal stress protein B family.</text>
</comment>
<keyword evidence="11" id="KW-1185">Reference proteome</keyword>
<proteinExistence type="inferred from homology"/>
<comment type="caution">
    <text evidence="10">The sequence shown here is derived from an EMBL/GenBank/DDBJ whole genome shotgun (WGS) entry which is preliminary data.</text>
</comment>
<gene>
    <name evidence="10" type="ORF">H4O21_01405</name>
</gene>
<evidence type="ECO:0000256" key="6">
    <source>
        <dbReference type="ARBA" id="ARBA00022692"/>
    </source>
</evidence>
<dbReference type="RefSeq" id="WP_182807043.1">
    <property type="nucleotide sequence ID" value="NZ_JACJFM010000001.1"/>
</dbReference>
<protein>
    <recommendedName>
        <fullName evidence="3">Universal stress protein B</fullName>
    </recommendedName>
</protein>
<name>A0A839ILS5_9GAMM</name>
<dbReference type="EMBL" id="JACJFM010000001">
    <property type="protein sequence ID" value="MBB1485276.1"/>
    <property type="molecule type" value="Genomic_DNA"/>
</dbReference>
<keyword evidence="5" id="KW-0997">Cell inner membrane</keyword>
<evidence type="ECO:0000256" key="4">
    <source>
        <dbReference type="ARBA" id="ARBA00022475"/>
    </source>
</evidence>
<evidence type="ECO:0000313" key="11">
    <source>
        <dbReference type="Proteomes" id="UP000565262"/>
    </source>
</evidence>
<feature type="transmembrane region" description="Helical" evidence="9">
    <location>
        <begin position="95"/>
        <end position="114"/>
    </location>
</feature>
<keyword evidence="6 9" id="KW-0812">Transmembrane</keyword>
<sequence length="115" mass="13602">MVTIALTVLLLLFSGTALCGLRFQAALRSLLTRIRQTDPEWFRQIDGEHFANQRELSSHQISLFNYIIQYRDQSHPAPFIKQKCQRIRILVRHTVRWLMAMFVWIFLTMPLAIML</sequence>
<evidence type="ECO:0000256" key="8">
    <source>
        <dbReference type="ARBA" id="ARBA00023136"/>
    </source>
</evidence>
<dbReference type="InterPro" id="IPR019598">
    <property type="entry name" value="Universal_stress_protein_B"/>
</dbReference>
<reference evidence="10 11" key="1">
    <citation type="submission" date="2020-08" db="EMBL/GenBank/DDBJ databases">
        <title>Oceanospirillum sp. nov. isolated from marine sediment.</title>
        <authorList>
            <person name="Ji X."/>
        </authorList>
    </citation>
    <scope>NUCLEOTIDE SEQUENCE [LARGE SCALE GENOMIC DNA]</scope>
    <source>
        <strain evidence="10 11">D5</strain>
    </source>
</reference>
<keyword evidence="4" id="KW-1003">Cell membrane</keyword>
<keyword evidence="7 9" id="KW-1133">Transmembrane helix</keyword>
<keyword evidence="8 9" id="KW-0472">Membrane</keyword>
<evidence type="ECO:0000313" key="10">
    <source>
        <dbReference type="EMBL" id="MBB1485276.1"/>
    </source>
</evidence>
<evidence type="ECO:0000256" key="5">
    <source>
        <dbReference type="ARBA" id="ARBA00022519"/>
    </source>
</evidence>
<organism evidence="10 11">
    <name type="scientific">Oceanospirillum sediminis</name>
    <dbReference type="NCBI Taxonomy" id="2760088"/>
    <lineage>
        <taxon>Bacteria</taxon>
        <taxon>Pseudomonadati</taxon>
        <taxon>Pseudomonadota</taxon>
        <taxon>Gammaproteobacteria</taxon>
        <taxon>Oceanospirillales</taxon>
        <taxon>Oceanospirillaceae</taxon>
        <taxon>Oceanospirillum</taxon>
    </lineage>
</organism>
<accession>A0A839ILS5</accession>
<dbReference type="GO" id="GO:0005886">
    <property type="term" value="C:plasma membrane"/>
    <property type="evidence" value="ECO:0007669"/>
    <property type="project" value="UniProtKB-SubCell"/>
</dbReference>
<dbReference type="Proteomes" id="UP000565262">
    <property type="component" value="Unassembled WGS sequence"/>
</dbReference>
<comment type="subcellular location">
    <subcellularLocation>
        <location evidence="1">Cell inner membrane</location>
        <topology evidence="1">Multi-pass membrane protein</topology>
    </subcellularLocation>
</comment>
<evidence type="ECO:0000256" key="1">
    <source>
        <dbReference type="ARBA" id="ARBA00004429"/>
    </source>
</evidence>
<evidence type="ECO:0000256" key="2">
    <source>
        <dbReference type="ARBA" id="ARBA00009803"/>
    </source>
</evidence>
<dbReference type="AlphaFoldDB" id="A0A839ILS5"/>
<evidence type="ECO:0000256" key="3">
    <source>
        <dbReference type="ARBA" id="ARBA00021128"/>
    </source>
</evidence>
<evidence type="ECO:0000256" key="9">
    <source>
        <dbReference type="SAM" id="Phobius"/>
    </source>
</evidence>